<keyword evidence="1" id="KW-0479">Metal-binding</keyword>
<evidence type="ECO:0000313" key="4">
    <source>
        <dbReference type="EMBL" id="KAK2649577.1"/>
    </source>
</evidence>
<evidence type="ECO:0000256" key="2">
    <source>
        <dbReference type="SAM" id="MobiDB-lite"/>
    </source>
</evidence>
<keyword evidence="1" id="KW-0862">Zinc</keyword>
<keyword evidence="5" id="KW-1185">Reference proteome</keyword>
<dbReference type="Pfam" id="PF14392">
    <property type="entry name" value="zf-CCHC_4"/>
    <property type="match status" value="1"/>
</dbReference>
<evidence type="ECO:0000256" key="1">
    <source>
        <dbReference type="PROSITE-ProRule" id="PRU00047"/>
    </source>
</evidence>
<dbReference type="InterPro" id="IPR025558">
    <property type="entry name" value="DUF4283"/>
</dbReference>
<evidence type="ECO:0000313" key="5">
    <source>
        <dbReference type="Proteomes" id="UP001280121"/>
    </source>
</evidence>
<sequence>MAANRFQMIDDLEFVLTGGPWVIANQYLVVQKWRPNFLPEEEEIQKMPVWVRLSKLPMEWIDVDLLRHIGGMLGNTYKVDPITESQARGRFARICVEIDITKPLKSSLDVDDRSIRVEYENLGVICFKCGRVGHSKDNCVEGVVQQNESEKQSEIEVDVGGVVAEPYGPWMQVSYGRNRKNNDGQNYGGKKPGNMGNYGKPGNGSRSFGGPSAHGVEKKRKS</sequence>
<accession>A0AAD9X0U6</accession>
<feature type="region of interest" description="Disordered" evidence="2">
    <location>
        <begin position="173"/>
        <end position="222"/>
    </location>
</feature>
<gene>
    <name evidence="4" type="ORF">Ddye_017066</name>
</gene>
<dbReference type="PANTHER" id="PTHR31286:SF99">
    <property type="entry name" value="DUF4283 DOMAIN-CONTAINING PROTEIN"/>
    <property type="match status" value="1"/>
</dbReference>
<evidence type="ECO:0000259" key="3">
    <source>
        <dbReference type="PROSITE" id="PS50158"/>
    </source>
</evidence>
<dbReference type="InterPro" id="IPR025836">
    <property type="entry name" value="Zn_knuckle_CX2CX4HX4C"/>
</dbReference>
<organism evidence="4 5">
    <name type="scientific">Dipteronia dyeriana</name>
    <dbReference type="NCBI Taxonomy" id="168575"/>
    <lineage>
        <taxon>Eukaryota</taxon>
        <taxon>Viridiplantae</taxon>
        <taxon>Streptophyta</taxon>
        <taxon>Embryophyta</taxon>
        <taxon>Tracheophyta</taxon>
        <taxon>Spermatophyta</taxon>
        <taxon>Magnoliopsida</taxon>
        <taxon>eudicotyledons</taxon>
        <taxon>Gunneridae</taxon>
        <taxon>Pentapetalae</taxon>
        <taxon>rosids</taxon>
        <taxon>malvids</taxon>
        <taxon>Sapindales</taxon>
        <taxon>Sapindaceae</taxon>
        <taxon>Hippocastanoideae</taxon>
        <taxon>Acereae</taxon>
        <taxon>Dipteronia</taxon>
    </lineage>
</organism>
<dbReference type="GO" id="GO:0003676">
    <property type="term" value="F:nucleic acid binding"/>
    <property type="evidence" value="ECO:0007669"/>
    <property type="project" value="InterPro"/>
</dbReference>
<feature type="domain" description="CCHC-type" evidence="3">
    <location>
        <begin position="126"/>
        <end position="139"/>
    </location>
</feature>
<proteinExistence type="predicted"/>
<name>A0AAD9X0U6_9ROSI</name>
<dbReference type="EMBL" id="JANJYI010000005">
    <property type="protein sequence ID" value="KAK2649577.1"/>
    <property type="molecule type" value="Genomic_DNA"/>
</dbReference>
<comment type="caution">
    <text evidence="4">The sequence shown here is derived from an EMBL/GenBank/DDBJ whole genome shotgun (WGS) entry which is preliminary data.</text>
</comment>
<dbReference type="Proteomes" id="UP001280121">
    <property type="component" value="Unassembled WGS sequence"/>
</dbReference>
<dbReference type="InterPro" id="IPR001878">
    <property type="entry name" value="Znf_CCHC"/>
</dbReference>
<reference evidence="4" key="1">
    <citation type="journal article" date="2023" name="Plant J.">
        <title>Genome sequences and population genomics provide insights into the demographic history, inbreeding, and mutation load of two 'living fossil' tree species of Dipteronia.</title>
        <authorList>
            <person name="Feng Y."/>
            <person name="Comes H.P."/>
            <person name="Chen J."/>
            <person name="Zhu S."/>
            <person name="Lu R."/>
            <person name="Zhang X."/>
            <person name="Li P."/>
            <person name="Qiu J."/>
            <person name="Olsen K.M."/>
            <person name="Qiu Y."/>
        </authorList>
    </citation>
    <scope>NUCLEOTIDE SEQUENCE</scope>
    <source>
        <strain evidence="4">KIB01</strain>
    </source>
</reference>
<protein>
    <recommendedName>
        <fullName evidence="3">CCHC-type domain-containing protein</fullName>
    </recommendedName>
</protein>
<dbReference type="GO" id="GO:0008270">
    <property type="term" value="F:zinc ion binding"/>
    <property type="evidence" value="ECO:0007669"/>
    <property type="project" value="UniProtKB-KW"/>
</dbReference>
<dbReference type="AlphaFoldDB" id="A0AAD9X0U6"/>
<keyword evidence="1" id="KW-0863">Zinc-finger</keyword>
<dbReference type="PANTHER" id="PTHR31286">
    <property type="entry name" value="GLYCINE-RICH CELL WALL STRUCTURAL PROTEIN 1.8-LIKE"/>
    <property type="match status" value="1"/>
</dbReference>
<dbReference type="PROSITE" id="PS50158">
    <property type="entry name" value="ZF_CCHC"/>
    <property type="match status" value="1"/>
</dbReference>
<dbReference type="Pfam" id="PF14111">
    <property type="entry name" value="DUF4283"/>
    <property type="match status" value="1"/>
</dbReference>
<dbReference type="InterPro" id="IPR040256">
    <property type="entry name" value="At4g02000-like"/>
</dbReference>